<evidence type="ECO:0000259" key="1">
    <source>
        <dbReference type="Pfam" id="PF08241"/>
    </source>
</evidence>
<evidence type="ECO:0000313" key="3">
    <source>
        <dbReference type="Proteomes" id="UP000034543"/>
    </source>
</evidence>
<dbReference type="EMBL" id="LCFB01000045">
    <property type="protein sequence ID" value="KKS83247.1"/>
    <property type="molecule type" value="Genomic_DNA"/>
</dbReference>
<feature type="domain" description="Methyltransferase type 11" evidence="1">
    <location>
        <begin position="53"/>
        <end position="146"/>
    </location>
</feature>
<dbReference type="STRING" id="1618436.UV59_C0045G0005"/>
<proteinExistence type="predicted"/>
<dbReference type="InterPro" id="IPR029063">
    <property type="entry name" value="SAM-dependent_MTases_sf"/>
</dbReference>
<accession>A0A0G1CCH5</accession>
<dbReference type="Pfam" id="PF08241">
    <property type="entry name" value="Methyltransf_11"/>
    <property type="match status" value="1"/>
</dbReference>
<dbReference type="SUPFAM" id="SSF53335">
    <property type="entry name" value="S-adenosyl-L-methionine-dependent methyltransferases"/>
    <property type="match status" value="1"/>
</dbReference>
<sequence length="213" mass="24517">MSPDSPQFEDILKQVPADYYDSGTKNNLLQKYWHNHKWANLARLLENRKARLLDVGCADGTTTSAIKRLFPKLNITGLDKYADAISYANKTKPGITFIQGDAHKLPFKKGSFDFVVAIETLEHLHDPDGALLEIHRVLAKNGYFVIVQDTDSLLFKTVWWFWTKWKGSVWNHSHINCLEPKELIKKVRKANFKIISMEYTNLGMEVLIKAQKK</sequence>
<gene>
    <name evidence="2" type="ORF">UV59_C0045G0005</name>
</gene>
<dbReference type="AlphaFoldDB" id="A0A0G1CCH5"/>
<dbReference type="CDD" id="cd02440">
    <property type="entry name" value="AdoMet_MTases"/>
    <property type="match status" value="1"/>
</dbReference>
<dbReference type="Proteomes" id="UP000034543">
    <property type="component" value="Unassembled WGS sequence"/>
</dbReference>
<dbReference type="PANTHER" id="PTHR43861">
    <property type="entry name" value="TRANS-ACONITATE 2-METHYLTRANSFERASE-RELATED"/>
    <property type="match status" value="1"/>
</dbReference>
<protein>
    <recommendedName>
        <fullName evidence="1">Methyltransferase type 11 domain-containing protein</fullName>
    </recommendedName>
</protein>
<dbReference type="Gene3D" id="3.40.50.150">
    <property type="entry name" value="Vaccinia Virus protein VP39"/>
    <property type="match status" value="1"/>
</dbReference>
<comment type="caution">
    <text evidence="2">The sequence shown here is derived from an EMBL/GenBank/DDBJ whole genome shotgun (WGS) entry which is preliminary data.</text>
</comment>
<reference evidence="2 3" key="1">
    <citation type="journal article" date="2015" name="Nature">
        <title>rRNA introns, odd ribosomes, and small enigmatic genomes across a large radiation of phyla.</title>
        <authorList>
            <person name="Brown C.T."/>
            <person name="Hug L.A."/>
            <person name="Thomas B.C."/>
            <person name="Sharon I."/>
            <person name="Castelle C.J."/>
            <person name="Singh A."/>
            <person name="Wilkins M.J."/>
            <person name="Williams K.H."/>
            <person name="Banfield J.F."/>
        </authorList>
    </citation>
    <scope>NUCLEOTIDE SEQUENCE [LARGE SCALE GENOMIC DNA]</scope>
</reference>
<dbReference type="GO" id="GO:0008757">
    <property type="term" value="F:S-adenosylmethionine-dependent methyltransferase activity"/>
    <property type="evidence" value="ECO:0007669"/>
    <property type="project" value="InterPro"/>
</dbReference>
<dbReference type="InterPro" id="IPR013216">
    <property type="entry name" value="Methyltransf_11"/>
</dbReference>
<dbReference type="PANTHER" id="PTHR43861:SF6">
    <property type="entry name" value="METHYLTRANSFERASE TYPE 11"/>
    <property type="match status" value="1"/>
</dbReference>
<name>A0A0G1CCH5_9BACT</name>
<organism evidence="2 3">
    <name type="scientific">Candidatus Gottesmanbacteria bacterium GW2011_GWA1_43_11</name>
    <dbReference type="NCBI Taxonomy" id="1618436"/>
    <lineage>
        <taxon>Bacteria</taxon>
        <taxon>Candidatus Gottesmaniibacteriota</taxon>
    </lineage>
</organism>
<evidence type="ECO:0000313" key="2">
    <source>
        <dbReference type="EMBL" id="KKS83247.1"/>
    </source>
</evidence>